<organism evidence="3">
    <name type="scientific">Capitella teleta</name>
    <name type="common">Polychaete worm</name>
    <dbReference type="NCBI Taxonomy" id="283909"/>
    <lineage>
        <taxon>Eukaryota</taxon>
        <taxon>Metazoa</taxon>
        <taxon>Spiralia</taxon>
        <taxon>Lophotrochozoa</taxon>
        <taxon>Annelida</taxon>
        <taxon>Polychaeta</taxon>
        <taxon>Sedentaria</taxon>
        <taxon>Scolecida</taxon>
        <taxon>Capitellidae</taxon>
        <taxon>Capitella</taxon>
    </lineage>
</organism>
<evidence type="ECO:0000313" key="4">
    <source>
        <dbReference type="EnsemblMetazoa" id="CapteP177112"/>
    </source>
</evidence>
<reference evidence="5" key="1">
    <citation type="submission" date="2012-12" db="EMBL/GenBank/DDBJ databases">
        <authorList>
            <person name="Hellsten U."/>
            <person name="Grimwood J."/>
            <person name="Chapman J.A."/>
            <person name="Shapiro H."/>
            <person name="Aerts A."/>
            <person name="Otillar R.P."/>
            <person name="Terry A.Y."/>
            <person name="Boore J.L."/>
            <person name="Simakov O."/>
            <person name="Marletaz F."/>
            <person name="Cho S.-J."/>
            <person name="Edsinger-Gonzales E."/>
            <person name="Havlak P."/>
            <person name="Kuo D.-H."/>
            <person name="Larsson T."/>
            <person name="Lv J."/>
            <person name="Arendt D."/>
            <person name="Savage R."/>
            <person name="Osoegawa K."/>
            <person name="de Jong P."/>
            <person name="Lindberg D.R."/>
            <person name="Seaver E.C."/>
            <person name="Weisblat D.A."/>
            <person name="Putnam N.H."/>
            <person name="Grigoriev I.V."/>
            <person name="Rokhsar D.S."/>
        </authorList>
    </citation>
    <scope>NUCLEOTIDE SEQUENCE</scope>
    <source>
        <strain evidence="5">I ESC-2004</strain>
    </source>
</reference>
<reference evidence="3 5" key="2">
    <citation type="journal article" date="2013" name="Nature">
        <title>Insights into bilaterian evolution from three spiralian genomes.</title>
        <authorList>
            <person name="Simakov O."/>
            <person name="Marletaz F."/>
            <person name="Cho S.J."/>
            <person name="Edsinger-Gonzales E."/>
            <person name="Havlak P."/>
            <person name="Hellsten U."/>
            <person name="Kuo D.H."/>
            <person name="Larsson T."/>
            <person name="Lv J."/>
            <person name="Arendt D."/>
            <person name="Savage R."/>
            <person name="Osoegawa K."/>
            <person name="de Jong P."/>
            <person name="Grimwood J."/>
            <person name="Chapman J.A."/>
            <person name="Shapiro H."/>
            <person name="Aerts A."/>
            <person name="Otillar R.P."/>
            <person name="Terry A.Y."/>
            <person name="Boore J.L."/>
            <person name="Grigoriev I.V."/>
            <person name="Lindberg D.R."/>
            <person name="Seaver E.C."/>
            <person name="Weisblat D.A."/>
            <person name="Putnam N.H."/>
            <person name="Rokhsar D.S."/>
        </authorList>
    </citation>
    <scope>NUCLEOTIDE SEQUENCE</scope>
    <source>
        <strain evidence="3 5">I ESC-2004</strain>
    </source>
</reference>
<dbReference type="HOGENOM" id="CLU_066901_0_1_1"/>
<evidence type="ECO:0000313" key="3">
    <source>
        <dbReference type="EMBL" id="ELU12199.1"/>
    </source>
</evidence>
<protein>
    <recommendedName>
        <fullName evidence="2">Isochorismatase-like domain-containing protein</fullName>
    </recommendedName>
</protein>
<dbReference type="PANTHER" id="PTHR14119">
    <property type="entry name" value="HYDROLASE"/>
    <property type="match status" value="1"/>
</dbReference>
<dbReference type="InterPro" id="IPR036380">
    <property type="entry name" value="Isochorismatase-like_sf"/>
</dbReference>
<keyword evidence="5" id="KW-1185">Reference proteome</keyword>
<dbReference type="OMA" id="HVCVFQT"/>
<proteinExistence type="inferred from homology"/>
<dbReference type="OrthoDB" id="269496at2759"/>
<dbReference type="FunFam" id="3.40.50.850:FF:000001">
    <property type="entry name" value="Isochorismatase domain-containing protein 1"/>
    <property type="match status" value="1"/>
</dbReference>
<dbReference type="EMBL" id="KB296161">
    <property type="protein sequence ID" value="ELU12199.1"/>
    <property type="molecule type" value="Genomic_DNA"/>
</dbReference>
<dbReference type="InterPro" id="IPR000868">
    <property type="entry name" value="Isochorismatase-like_dom"/>
</dbReference>
<dbReference type="PANTHER" id="PTHR14119:SF3">
    <property type="entry name" value="ISOCHORISMATASE DOMAIN-CONTAINING PROTEIN 2"/>
    <property type="match status" value="1"/>
</dbReference>
<evidence type="ECO:0000259" key="2">
    <source>
        <dbReference type="Pfam" id="PF00857"/>
    </source>
</evidence>
<dbReference type="STRING" id="283909.R7V112"/>
<evidence type="ECO:0000313" key="5">
    <source>
        <dbReference type="Proteomes" id="UP000014760"/>
    </source>
</evidence>
<comment type="similarity">
    <text evidence="1">Belongs to the isochorismatase family.</text>
</comment>
<dbReference type="Pfam" id="PF00857">
    <property type="entry name" value="Isochorismatase"/>
    <property type="match status" value="1"/>
</dbReference>
<sequence length="202" mass="22476">MAARIARASIKNSGLFLCDMQEAFRKTISYYPSIIEVSKRMLEGAKTLDMPVFVTEQYPKRLGSTVSELDVSGLSVFPKTHFSMYLPELLEKAKDHPDMKSVIICGIEGHVCVLQSVLDFLEHGYDVHVIADGVSSRSMTDRMFALQRMREAGAVLTTSEAMLLGLVQGSDHPQFRKIQKIIWDAPPDSGLLSQRIDEGTPV</sequence>
<name>R7V112_CAPTE</name>
<evidence type="ECO:0000256" key="1">
    <source>
        <dbReference type="ARBA" id="ARBA00006336"/>
    </source>
</evidence>
<dbReference type="SUPFAM" id="SSF52499">
    <property type="entry name" value="Isochorismatase-like hydrolases"/>
    <property type="match status" value="1"/>
</dbReference>
<dbReference type="Proteomes" id="UP000014760">
    <property type="component" value="Unassembled WGS sequence"/>
</dbReference>
<dbReference type="EnsemblMetazoa" id="CapteT177112">
    <property type="protein sequence ID" value="CapteP177112"/>
    <property type="gene ID" value="CapteG177112"/>
</dbReference>
<dbReference type="InterPro" id="IPR050993">
    <property type="entry name" value="Isochorismatase_domain"/>
</dbReference>
<dbReference type="Gene3D" id="3.40.50.850">
    <property type="entry name" value="Isochorismatase-like"/>
    <property type="match status" value="1"/>
</dbReference>
<feature type="domain" description="Isochorismatase-like" evidence="2">
    <location>
        <begin position="14"/>
        <end position="160"/>
    </location>
</feature>
<dbReference type="EMBL" id="AMQN01000833">
    <property type="status" value="NOT_ANNOTATED_CDS"/>
    <property type="molecule type" value="Genomic_DNA"/>
</dbReference>
<accession>R7V112</accession>
<reference evidence="4" key="3">
    <citation type="submission" date="2015-06" db="UniProtKB">
        <authorList>
            <consortium name="EnsemblMetazoa"/>
        </authorList>
    </citation>
    <scope>IDENTIFICATION</scope>
</reference>
<gene>
    <name evidence="3" type="ORF">CAPTEDRAFT_177112</name>
</gene>
<dbReference type="AlphaFoldDB" id="R7V112"/>
<dbReference type="CDD" id="cd01012">
    <property type="entry name" value="YcaC_related"/>
    <property type="match status" value="1"/>
</dbReference>